<protein>
    <submittedName>
        <fullName evidence="2">Uncharacterized protein</fullName>
    </submittedName>
</protein>
<dbReference type="Proteomes" id="UP001201812">
    <property type="component" value="Unassembled WGS sequence"/>
</dbReference>
<gene>
    <name evidence="2" type="ORF">DdX_17775</name>
</gene>
<comment type="caution">
    <text evidence="2">The sequence shown here is derived from an EMBL/GenBank/DDBJ whole genome shotgun (WGS) entry which is preliminary data.</text>
</comment>
<dbReference type="EMBL" id="JAKKPZ010000209">
    <property type="protein sequence ID" value="KAI1698646.1"/>
    <property type="molecule type" value="Genomic_DNA"/>
</dbReference>
<organism evidence="2 3">
    <name type="scientific">Ditylenchus destructor</name>
    <dbReference type="NCBI Taxonomy" id="166010"/>
    <lineage>
        <taxon>Eukaryota</taxon>
        <taxon>Metazoa</taxon>
        <taxon>Ecdysozoa</taxon>
        <taxon>Nematoda</taxon>
        <taxon>Chromadorea</taxon>
        <taxon>Rhabditida</taxon>
        <taxon>Tylenchina</taxon>
        <taxon>Tylenchomorpha</taxon>
        <taxon>Sphaerularioidea</taxon>
        <taxon>Anguinidae</taxon>
        <taxon>Anguininae</taxon>
        <taxon>Ditylenchus</taxon>
    </lineage>
</organism>
<sequence length="146" mass="16174">MVKIKFVGFLLFCLFASSPANANGEQEVHIKGTLRVPAKYAKSAVAVVKQNGQVHPAKTTCTGEGANKNCEYDITIHAAPGSKYNLGVRIETFFEHMQTLPSEMDSKPFIIEKDFEYVVTDHATSIKLDKTKQGLSKKNKRGKRGR</sequence>
<feature type="chain" id="PRO_5042194813" evidence="1">
    <location>
        <begin position="23"/>
        <end position="146"/>
    </location>
</feature>
<evidence type="ECO:0000313" key="3">
    <source>
        <dbReference type="Proteomes" id="UP001201812"/>
    </source>
</evidence>
<evidence type="ECO:0000256" key="1">
    <source>
        <dbReference type="SAM" id="SignalP"/>
    </source>
</evidence>
<proteinExistence type="predicted"/>
<accession>A0AAD4MQQ8</accession>
<evidence type="ECO:0000313" key="2">
    <source>
        <dbReference type="EMBL" id="KAI1698646.1"/>
    </source>
</evidence>
<feature type="signal peptide" evidence="1">
    <location>
        <begin position="1"/>
        <end position="22"/>
    </location>
</feature>
<reference evidence="2" key="1">
    <citation type="submission" date="2022-01" db="EMBL/GenBank/DDBJ databases">
        <title>Genome Sequence Resource for Two Populations of Ditylenchus destructor, the Migratory Endoparasitic Phytonematode.</title>
        <authorList>
            <person name="Zhang H."/>
            <person name="Lin R."/>
            <person name="Xie B."/>
        </authorList>
    </citation>
    <scope>NUCLEOTIDE SEQUENCE</scope>
    <source>
        <strain evidence="2">BazhouSP</strain>
    </source>
</reference>
<name>A0AAD4MQQ8_9BILA</name>
<keyword evidence="1" id="KW-0732">Signal</keyword>
<dbReference type="AlphaFoldDB" id="A0AAD4MQQ8"/>
<keyword evidence="3" id="KW-1185">Reference proteome</keyword>